<proteinExistence type="predicted"/>
<dbReference type="PANTHER" id="PTHR34309:SF10">
    <property type="entry name" value="SLR1406 PROTEIN"/>
    <property type="match status" value="1"/>
</dbReference>
<dbReference type="PANTHER" id="PTHR34309">
    <property type="entry name" value="SLR1406 PROTEIN"/>
    <property type="match status" value="1"/>
</dbReference>
<keyword evidence="3" id="KW-1185">Reference proteome</keyword>
<dbReference type="Gene3D" id="3.30.450.150">
    <property type="entry name" value="Haem-degrading domain"/>
    <property type="match status" value="1"/>
</dbReference>
<organism evidence="2 3">
    <name type="scientific">Marinobacterium aestuariivivens</name>
    <dbReference type="NCBI Taxonomy" id="1698799"/>
    <lineage>
        <taxon>Bacteria</taxon>
        <taxon>Pseudomonadati</taxon>
        <taxon>Pseudomonadota</taxon>
        <taxon>Gammaproteobacteria</taxon>
        <taxon>Oceanospirillales</taxon>
        <taxon>Oceanospirillaceae</taxon>
        <taxon>Marinobacterium</taxon>
    </lineage>
</organism>
<comment type="caution">
    <text evidence="2">The sequence shown here is derived from an EMBL/GenBank/DDBJ whole genome shotgun (WGS) entry which is preliminary data.</text>
</comment>
<protein>
    <submittedName>
        <fullName evidence="2">Heme-binding protein</fullName>
    </submittedName>
</protein>
<evidence type="ECO:0000256" key="1">
    <source>
        <dbReference type="SAM" id="SignalP"/>
    </source>
</evidence>
<dbReference type="Proteomes" id="UP001596422">
    <property type="component" value="Unassembled WGS sequence"/>
</dbReference>
<feature type="signal peptide" evidence="1">
    <location>
        <begin position="1"/>
        <end position="18"/>
    </location>
</feature>
<name>A0ABW2A726_9GAMM</name>
<feature type="chain" id="PRO_5046911481" evidence="1">
    <location>
        <begin position="19"/>
        <end position="158"/>
    </location>
</feature>
<evidence type="ECO:0000313" key="3">
    <source>
        <dbReference type="Proteomes" id="UP001596422"/>
    </source>
</evidence>
<dbReference type="Pfam" id="PF03928">
    <property type="entry name" value="HbpS-like"/>
    <property type="match status" value="1"/>
</dbReference>
<dbReference type="InterPro" id="IPR005624">
    <property type="entry name" value="PduO/GlcC-like"/>
</dbReference>
<reference evidence="3" key="1">
    <citation type="journal article" date="2019" name="Int. J. Syst. Evol. Microbiol.">
        <title>The Global Catalogue of Microorganisms (GCM) 10K type strain sequencing project: providing services to taxonomists for standard genome sequencing and annotation.</title>
        <authorList>
            <consortium name="The Broad Institute Genomics Platform"/>
            <consortium name="The Broad Institute Genome Sequencing Center for Infectious Disease"/>
            <person name="Wu L."/>
            <person name="Ma J."/>
        </authorList>
    </citation>
    <scope>NUCLEOTIDE SEQUENCE [LARGE SCALE GENOMIC DNA]</scope>
    <source>
        <strain evidence="3">NBRC 111756</strain>
    </source>
</reference>
<dbReference type="RefSeq" id="WP_379911598.1">
    <property type="nucleotide sequence ID" value="NZ_JBHSWE010000001.1"/>
</dbReference>
<evidence type="ECO:0000313" key="2">
    <source>
        <dbReference type="EMBL" id="MFC6673219.1"/>
    </source>
</evidence>
<dbReference type="InterPro" id="IPR038084">
    <property type="entry name" value="PduO/GlcC-like_sf"/>
</dbReference>
<gene>
    <name evidence="2" type="ORF">ACFQDL_26375</name>
</gene>
<sequence length="158" mass="15741">MKKLMLIPLLLAGSHALADQPRLAVVSHDQARELAAAAVAECQAQGYAVSAAVVDRSGVLAGFSRHEQAGPHTVTSAQGKAFTAASMGRPTGDIAKAVAGNAELEGLRDMHPNLLILNGGLPLKVGDAKIGGIGVGGAPGGHLDAACAQAAIDKVLGA</sequence>
<keyword evidence="1" id="KW-0732">Signal</keyword>
<dbReference type="SUPFAM" id="SSF143744">
    <property type="entry name" value="GlcG-like"/>
    <property type="match status" value="1"/>
</dbReference>
<dbReference type="InterPro" id="IPR052517">
    <property type="entry name" value="GlcG_carb_metab_protein"/>
</dbReference>
<accession>A0ABW2A726</accession>
<dbReference type="EMBL" id="JBHSWE010000001">
    <property type="protein sequence ID" value="MFC6673219.1"/>
    <property type="molecule type" value="Genomic_DNA"/>
</dbReference>